<sequence>MLFIARNDAICSFTGGPESRGTCYAFDREKKSIKWYRGYLVVVVKEQQSHGVPV</sequence>
<proteinExistence type="predicted"/>
<keyword evidence="3" id="KW-1185">Reference proteome</keyword>
<comment type="caution">
    <text evidence="2">The sequence shown here is derived from an EMBL/GenBank/DDBJ whole genome shotgun (WGS) entry which is preliminary data.</text>
</comment>
<reference evidence="2" key="1">
    <citation type="submission" date="2023-07" db="EMBL/GenBank/DDBJ databases">
        <title>Chromosome-level genome assembly of Artemia franciscana.</title>
        <authorList>
            <person name="Jo E."/>
        </authorList>
    </citation>
    <scope>NUCLEOTIDE SEQUENCE</scope>
    <source>
        <tissue evidence="2">Whole body</tissue>
    </source>
</reference>
<dbReference type="InterPro" id="IPR057307">
    <property type="entry name" value="PEP5_VPS11_N"/>
</dbReference>
<dbReference type="Pfam" id="PF23341">
    <property type="entry name" value="PEP5_VPS11_N"/>
    <property type="match status" value="1"/>
</dbReference>
<dbReference type="Proteomes" id="UP001187531">
    <property type="component" value="Unassembled WGS sequence"/>
</dbReference>
<dbReference type="EMBL" id="JAVRJZ010000008">
    <property type="protein sequence ID" value="KAK2719403.1"/>
    <property type="molecule type" value="Genomic_DNA"/>
</dbReference>
<dbReference type="AlphaFoldDB" id="A0AA88I1Q8"/>
<name>A0AA88I1Q8_ARTSF</name>
<evidence type="ECO:0000259" key="1">
    <source>
        <dbReference type="Pfam" id="PF23341"/>
    </source>
</evidence>
<organism evidence="2 3">
    <name type="scientific">Artemia franciscana</name>
    <name type="common">Brine shrimp</name>
    <name type="synonym">Artemia sanfranciscana</name>
    <dbReference type="NCBI Taxonomy" id="6661"/>
    <lineage>
        <taxon>Eukaryota</taxon>
        <taxon>Metazoa</taxon>
        <taxon>Ecdysozoa</taxon>
        <taxon>Arthropoda</taxon>
        <taxon>Crustacea</taxon>
        <taxon>Branchiopoda</taxon>
        <taxon>Anostraca</taxon>
        <taxon>Artemiidae</taxon>
        <taxon>Artemia</taxon>
    </lineage>
</organism>
<protein>
    <recommendedName>
        <fullName evidence="1">PEP5/VPS11 N-terminal domain-containing protein</fullName>
    </recommendedName>
</protein>
<accession>A0AA88I1Q8</accession>
<gene>
    <name evidence="2" type="ORF">QYM36_005029</name>
</gene>
<evidence type="ECO:0000313" key="3">
    <source>
        <dbReference type="Proteomes" id="UP001187531"/>
    </source>
</evidence>
<evidence type="ECO:0000313" key="2">
    <source>
        <dbReference type="EMBL" id="KAK2719403.1"/>
    </source>
</evidence>
<feature type="domain" description="PEP5/VPS11 N-terminal" evidence="1">
    <location>
        <begin position="2"/>
        <end position="49"/>
    </location>
</feature>
<feature type="non-terminal residue" evidence="2">
    <location>
        <position position="1"/>
    </location>
</feature>